<sequence>MVVGGVVVVIGRCRKGRVQVPRARLVPVCVLNSKSPTVKLTKLLPEPLPAPSDRHVSAQ</sequence>
<protein>
    <submittedName>
        <fullName evidence="1">Uncharacterized protein</fullName>
    </submittedName>
</protein>
<gene>
    <name evidence="1" type="ORF">SCLCIDRAFT_1219176</name>
</gene>
<name>A0A0C2Z6T0_9AGAM</name>
<dbReference type="AlphaFoldDB" id="A0A0C2Z6T0"/>
<reference evidence="2" key="2">
    <citation type="submission" date="2015-01" db="EMBL/GenBank/DDBJ databases">
        <title>Evolutionary Origins and Diversification of the Mycorrhizal Mutualists.</title>
        <authorList>
            <consortium name="DOE Joint Genome Institute"/>
            <consortium name="Mycorrhizal Genomics Consortium"/>
            <person name="Kohler A."/>
            <person name="Kuo A."/>
            <person name="Nagy L.G."/>
            <person name="Floudas D."/>
            <person name="Copeland A."/>
            <person name="Barry K.W."/>
            <person name="Cichocki N."/>
            <person name="Veneault-Fourrey C."/>
            <person name="LaButti K."/>
            <person name="Lindquist E.A."/>
            <person name="Lipzen A."/>
            <person name="Lundell T."/>
            <person name="Morin E."/>
            <person name="Murat C."/>
            <person name="Riley R."/>
            <person name="Ohm R."/>
            <person name="Sun H."/>
            <person name="Tunlid A."/>
            <person name="Henrissat B."/>
            <person name="Grigoriev I.V."/>
            <person name="Hibbett D.S."/>
            <person name="Martin F."/>
        </authorList>
    </citation>
    <scope>NUCLEOTIDE SEQUENCE [LARGE SCALE GENOMIC DNA]</scope>
    <source>
        <strain evidence="2">Foug A</strain>
    </source>
</reference>
<evidence type="ECO:0000313" key="2">
    <source>
        <dbReference type="Proteomes" id="UP000053989"/>
    </source>
</evidence>
<organism evidence="1 2">
    <name type="scientific">Scleroderma citrinum Foug A</name>
    <dbReference type="NCBI Taxonomy" id="1036808"/>
    <lineage>
        <taxon>Eukaryota</taxon>
        <taxon>Fungi</taxon>
        <taxon>Dikarya</taxon>
        <taxon>Basidiomycota</taxon>
        <taxon>Agaricomycotina</taxon>
        <taxon>Agaricomycetes</taxon>
        <taxon>Agaricomycetidae</taxon>
        <taxon>Boletales</taxon>
        <taxon>Sclerodermatineae</taxon>
        <taxon>Sclerodermataceae</taxon>
        <taxon>Scleroderma</taxon>
    </lineage>
</organism>
<keyword evidence="2" id="KW-1185">Reference proteome</keyword>
<accession>A0A0C2Z6T0</accession>
<reference evidence="1 2" key="1">
    <citation type="submission" date="2014-04" db="EMBL/GenBank/DDBJ databases">
        <authorList>
            <consortium name="DOE Joint Genome Institute"/>
            <person name="Kuo A."/>
            <person name="Kohler A."/>
            <person name="Nagy L.G."/>
            <person name="Floudas D."/>
            <person name="Copeland A."/>
            <person name="Barry K.W."/>
            <person name="Cichocki N."/>
            <person name="Veneault-Fourrey C."/>
            <person name="LaButti K."/>
            <person name="Lindquist E.A."/>
            <person name="Lipzen A."/>
            <person name="Lundell T."/>
            <person name="Morin E."/>
            <person name="Murat C."/>
            <person name="Sun H."/>
            <person name="Tunlid A."/>
            <person name="Henrissat B."/>
            <person name="Grigoriev I.V."/>
            <person name="Hibbett D.S."/>
            <person name="Martin F."/>
            <person name="Nordberg H.P."/>
            <person name="Cantor M.N."/>
            <person name="Hua S.X."/>
        </authorList>
    </citation>
    <scope>NUCLEOTIDE SEQUENCE [LARGE SCALE GENOMIC DNA]</scope>
    <source>
        <strain evidence="1 2">Foug A</strain>
    </source>
</reference>
<dbReference type="InParanoid" id="A0A0C2Z6T0"/>
<dbReference type="EMBL" id="KN822097">
    <property type="protein sequence ID" value="KIM57688.1"/>
    <property type="molecule type" value="Genomic_DNA"/>
</dbReference>
<proteinExistence type="predicted"/>
<dbReference type="Proteomes" id="UP000053989">
    <property type="component" value="Unassembled WGS sequence"/>
</dbReference>
<evidence type="ECO:0000313" key="1">
    <source>
        <dbReference type="EMBL" id="KIM57688.1"/>
    </source>
</evidence>
<dbReference type="HOGENOM" id="CLU_2962239_0_0_1"/>